<evidence type="ECO:0000259" key="4">
    <source>
        <dbReference type="PROSITE" id="PS50949"/>
    </source>
</evidence>
<dbReference type="RefSeq" id="WP_114352904.1">
    <property type="nucleotide sequence ID" value="NZ_QPJJ01000007.1"/>
</dbReference>
<dbReference type="Proteomes" id="UP000252585">
    <property type="component" value="Unassembled WGS sequence"/>
</dbReference>
<proteinExistence type="predicted"/>
<feature type="domain" description="HTH gntR-type" evidence="4">
    <location>
        <begin position="5"/>
        <end position="73"/>
    </location>
</feature>
<dbReference type="GO" id="GO:0003700">
    <property type="term" value="F:DNA-binding transcription factor activity"/>
    <property type="evidence" value="ECO:0007669"/>
    <property type="project" value="InterPro"/>
</dbReference>
<dbReference type="AlphaFoldDB" id="A0A368XNZ7"/>
<dbReference type="PANTHER" id="PTHR44846">
    <property type="entry name" value="MANNOSYL-D-GLYCERATE TRANSPORT/METABOLISM SYSTEM REPRESSOR MNGR-RELATED"/>
    <property type="match status" value="1"/>
</dbReference>
<dbReference type="GO" id="GO:0003677">
    <property type="term" value="F:DNA binding"/>
    <property type="evidence" value="ECO:0007669"/>
    <property type="project" value="UniProtKB-KW"/>
</dbReference>
<dbReference type="InterPro" id="IPR000524">
    <property type="entry name" value="Tscrpt_reg_HTH_GntR"/>
</dbReference>
<keyword evidence="1" id="KW-0805">Transcription regulation</keyword>
<dbReference type="Pfam" id="PF00392">
    <property type="entry name" value="GntR"/>
    <property type="match status" value="1"/>
</dbReference>
<dbReference type="Pfam" id="PF07702">
    <property type="entry name" value="UTRA"/>
    <property type="match status" value="1"/>
</dbReference>
<accession>A0A368XNZ7</accession>
<dbReference type="CDD" id="cd07377">
    <property type="entry name" value="WHTH_GntR"/>
    <property type="match status" value="1"/>
</dbReference>
<dbReference type="InterPro" id="IPR050679">
    <property type="entry name" value="Bact_HTH_transcr_reg"/>
</dbReference>
<evidence type="ECO:0000256" key="2">
    <source>
        <dbReference type="ARBA" id="ARBA00023125"/>
    </source>
</evidence>
<organism evidence="5 6">
    <name type="scientific">Saliterribacillus persicus</name>
    <dbReference type="NCBI Taxonomy" id="930114"/>
    <lineage>
        <taxon>Bacteria</taxon>
        <taxon>Bacillati</taxon>
        <taxon>Bacillota</taxon>
        <taxon>Bacilli</taxon>
        <taxon>Bacillales</taxon>
        <taxon>Bacillaceae</taxon>
        <taxon>Saliterribacillus</taxon>
    </lineage>
</organism>
<dbReference type="PROSITE" id="PS50949">
    <property type="entry name" value="HTH_GNTR"/>
    <property type="match status" value="1"/>
</dbReference>
<dbReference type="Gene3D" id="1.10.10.10">
    <property type="entry name" value="Winged helix-like DNA-binding domain superfamily/Winged helix DNA-binding domain"/>
    <property type="match status" value="1"/>
</dbReference>
<dbReference type="InterPro" id="IPR028978">
    <property type="entry name" value="Chorismate_lyase_/UTRA_dom_sf"/>
</dbReference>
<sequence length="240" mass="28124">MVISIDKELIILDELMQQIIAKKFNYGEKLPSENELADKYRVPRTTIRRTFSKLEERGFIYSQRGVGRYLKGESFQVQLNLTGKTSFTEKMKQSGHPLITRNIGCRKIEYDSQIYEHLQANEEDNVFKIGRLRYIQDEPIAIHTSYINEKLFPNIAEDGSTIESMFSYYRKFDYKVFTNKDSLLSVTFPTLAEQQLLSCKSMEPLIVIESICLDEETDNVLECTKVLYRSDKFKYKISER</sequence>
<dbReference type="OrthoDB" id="9816541at2"/>
<dbReference type="Gene3D" id="3.40.1410.10">
    <property type="entry name" value="Chorismate lyase-like"/>
    <property type="match status" value="1"/>
</dbReference>
<protein>
    <submittedName>
        <fullName evidence="5">GntR family transcriptional regulator</fullName>
    </submittedName>
</protein>
<evidence type="ECO:0000256" key="1">
    <source>
        <dbReference type="ARBA" id="ARBA00023015"/>
    </source>
</evidence>
<dbReference type="SMART" id="SM00345">
    <property type="entry name" value="HTH_GNTR"/>
    <property type="match status" value="1"/>
</dbReference>
<keyword evidence="2" id="KW-0238">DNA-binding</keyword>
<gene>
    <name evidence="5" type="ORF">DFR57_10771</name>
</gene>
<evidence type="ECO:0000313" key="5">
    <source>
        <dbReference type="EMBL" id="RCW69683.1"/>
    </source>
</evidence>
<keyword evidence="3" id="KW-0804">Transcription</keyword>
<dbReference type="SMART" id="SM00866">
    <property type="entry name" value="UTRA"/>
    <property type="match status" value="1"/>
</dbReference>
<comment type="caution">
    <text evidence="5">The sequence shown here is derived from an EMBL/GenBank/DDBJ whole genome shotgun (WGS) entry which is preliminary data.</text>
</comment>
<dbReference type="PANTHER" id="PTHR44846:SF17">
    <property type="entry name" value="GNTR-FAMILY TRANSCRIPTIONAL REGULATOR"/>
    <property type="match status" value="1"/>
</dbReference>
<dbReference type="GO" id="GO:0045892">
    <property type="term" value="P:negative regulation of DNA-templated transcription"/>
    <property type="evidence" value="ECO:0007669"/>
    <property type="project" value="TreeGrafter"/>
</dbReference>
<evidence type="ECO:0000256" key="3">
    <source>
        <dbReference type="ARBA" id="ARBA00023163"/>
    </source>
</evidence>
<dbReference type="InterPro" id="IPR036390">
    <property type="entry name" value="WH_DNA-bd_sf"/>
</dbReference>
<name>A0A368XNZ7_9BACI</name>
<dbReference type="EMBL" id="QPJJ01000007">
    <property type="protein sequence ID" value="RCW69683.1"/>
    <property type="molecule type" value="Genomic_DNA"/>
</dbReference>
<dbReference type="InterPro" id="IPR036388">
    <property type="entry name" value="WH-like_DNA-bd_sf"/>
</dbReference>
<dbReference type="PRINTS" id="PR00035">
    <property type="entry name" value="HTHGNTR"/>
</dbReference>
<dbReference type="SUPFAM" id="SSF64288">
    <property type="entry name" value="Chorismate lyase-like"/>
    <property type="match status" value="1"/>
</dbReference>
<reference evidence="5 6" key="1">
    <citation type="submission" date="2018-07" db="EMBL/GenBank/DDBJ databases">
        <title>Genomic Encyclopedia of Type Strains, Phase IV (KMG-IV): sequencing the most valuable type-strain genomes for metagenomic binning, comparative biology and taxonomic classification.</title>
        <authorList>
            <person name="Goeker M."/>
        </authorList>
    </citation>
    <scope>NUCLEOTIDE SEQUENCE [LARGE SCALE GENOMIC DNA]</scope>
    <source>
        <strain evidence="5 6">DSM 27696</strain>
    </source>
</reference>
<dbReference type="InterPro" id="IPR011663">
    <property type="entry name" value="UTRA"/>
</dbReference>
<dbReference type="SUPFAM" id="SSF46785">
    <property type="entry name" value="Winged helix' DNA-binding domain"/>
    <property type="match status" value="1"/>
</dbReference>
<keyword evidence="6" id="KW-1185">Reference proteome</keyword>
<evidence type="ECO:0000313" key="6">
    <source>
        <dbReference type="Proteomes" id="UP000252585"/>
    </source>
</evidence>